<protein>
    <submittedName>
        <fullName evidence="1">Uncharacterized protein</fullName>
    </submittedName>
</protein>
<dbReference type="InterPro" id="IPR045167">
    <property type="entry name" value="Hobbit"/>
</dbReference>
<name>A0A0L0UHZ3_9BASI</name>
<gene>
    <name evidence="1" type="ORF">PSTG_19914</name>
</gene>
<sequence length="111" mass="12784">MADAVSVHATATHYRAIYNVITDLCLYIDPAQKKRNAALETMQFAYDVEDLEGMAEQIQQQQARIRLYRNKLDEGYVDLNLLDEARMASLTQCEYQLWIHASDLNLMVEAI</sequence>
<organism evidence="1 2">
    <name type="scientific">Puccinia striiformis f. sp. tritici PST-78</name>
    <dbReference type="NCBI Taxonomy" id="1165861"/>
    <lineage>
        <taxon>Eukaryota</taxon>
        <taxon>Fungi</taxon>
        <taxon>Dikarya</taxon>
        <taxon>Basidiomycota</taxon>
        <taxon>Pucciniomycotina</taxon>
        <taxon>Pucciniomycetes</taxon>
        <taxon>Pucciniales</taxon>
        <taxon>Pucciniaceae</taxon>
        <taxon>Puccinia</taxon>
    </lineage>
</organism>
<proteinExistence type="predicted"/>
<reference evidence="2" key="1">
    <citation type="submission" date="2014-03" db="EMBL/GenBank/DDBJ databases">
        <title>The Genome Sequence of Puccinia striiformis f. sp. tritici PST-78.</title>
        <authorList>
            <consortium name="The Broad Institute Genome Sequencing Platform"/>
            <person name="Cuomo C."/>
            <person name="Hulbert S."/>
            <person name="Chen X."/>
            <person name="Walker B."/>
            <person name="Young S.K."/>
            <person name="Zeng Q."/>
            <person name="Gargeya S."/>
            <person name="Fitzgerald M."/>
            <person name="Haas B."/>
            <person name="Abouelleil A."/>
            <person name="Alvarado L."/>
            <person name="Arachchi H.M."/>
            <person name="Berlin A.M."/>
            <person name="Chapman S.B."/>
            <person name="Goldberg J."/>
            <person name="Griggs A."/>
            <person name="Gujja S."/>
            <person name="Hansen M."/>
            <person name="Howarth C."/>
            <person name="Imamovic A."/>
            <person name="Larimer J."/>
            <person name="McCowan C."/>
            <person name="Montmayeur A."/>
            <person name="Murphy C."/>
            <person name="Neiman D."/>
            <person name="Pearson M."/>
            <person name="Priest M."/>
            <person name="Roberts A."/>
            <person name="Saif S."/>
            <person name="Shea T."/>
            <person name="Sisk P."/>
            <person name="Sykes S."/>
            <person name="Wortman J."/>
            <person name="Nusbaum C."/>
            <person name="Birren B."/>
        </authorList>
    </citation>
    <scope>NUCLEOTIDE SEQUENCE [LARGE SCALE GENOMIC DNA]</scope>
    <source>
        <strain evidence="2">race PST-78</strain>
    </source>
</reference>
<dbReference type="Proteomes" id="UP000054564">
    <property type="component" value="Unassembled WGS sequence"/>
</dbReference>
<evidence type="ECO:0000313" key="1">
    <source>
        <dbReference type="EMBL" id="KNE86722.1"/>
    </source>
</evidence>
<comment type="caution">
    <text evidence="1">The sequence shown here is derived from an EMBL/GenBank/DDBJ whole genome shotgun (WGS) entry which is preliminary data.</text>
</comment>
<feature type="non-terminal residue" evidence="1">
    <location>
        <position position="111"/>
    </location>
</feature>
<dbReference type="STRING" id="1165861.A0A0L0UHZ3"/>
<dbReference type="AlphaFoldDB" id="A0A0L0UHZ3"/>
<dbReference type="PANTHER" id="PTHR15678:SF6">
    <property type="entry name" value="BRIDGE-LIKE LIPID TRANSFER PROTEIN FAMILY MEMBER 2"/>
    <property type="match status" value="1"/>
</dbReference>
<dbReference type="PANTHER" id="PTHR15678">
    <property type="entry name" value="ANTIGEN MLAA-22-RELATED"/>
    <property type="match status" value="1"/>
</dbReference>
<dbReference type="EMBL" id="AJIL01008410">
    <property type="protein sequence ID" value="KNE86722.1"/>
    <property type="molecule type" value="Genomic_DNA"/>
</dbReference>
<evidence type="ECO:0000313" key="2">
    <source>
        <dbReference type="Proteomes" id="UP000054564"/>
    </source>
</evidence>
<accession>A0A0L0UHZ3</accession>
<keyword evidence="2" id="KW-1185">Reference proteome</keyword>
<dbReference type="Pfam" id="PF10344">
    <property type="entry name" value="Hobbit"/>
    <property type="match status" value="1"/>
</dbReference>